<protein>
    <submittedName>
        <fullName evidence="2">Odorant receptors OR5</fullName>
    </submittedName>
</protein>
<sequence length="143" mass="17509">MWSRLYNYLKGFFYNDSNVFSPLEFQYMRHQLLIMHSLGSWAEKRYSNGFFAGLKYNLLLIIVSIVVNSLAFVYIWQNRHKTTFFDMGHHILCILLTSWVFQRLILTRTHKYQEMMRDYLFEFHLFYYKDQSQYSAKIFALIH</sequence>
<reference evidence="2" key="1">
    <citation type="journal article" date="2018" name="Comp. Biochem. Physiol. Part D Genomics Proteomics">
        <title>Analysis of the grapevine moth Lobesia botrana antennal transcriptome and expression of odorant-binding and chemosensory proteins.</title>
        <authorList>
            <person name="Rojas V."/>
            <person name="Jimenez H."/>
            <person name="Palma-Millanao R."/>
            <person name="Gonzalez-Gonzalez A."/>
            <person name="Machuca J."/>
            <person name="Godoy R."/>
            <person name="Ceballos R."/>
            <person name="Mutis A."/>
            <person name="Venthur H."/>
        </authorList>
    </citation>
    <scope>NUCLEOTIDE SEQUENCE</scope>
</reference>
<organism evidence="2">
    <name type="scientific">Lobesia botrana</name>
    <dbReference type="NCBI Taxonomy" id="209534"/>
    <lineage>
        <taxon>Eukaryota</taxon>
        <taxon>Metazoa</taxon>
        <taxon>Ecdysozoa</taxon>
        <taxon>Arthropoda</taxon>
        <taxon>Hexapoda</taxon>
        <taxon>Insecta</taxon>
        <taxon>Pterygota</taxon>
        <taxon>Neoptera</taxon>
        <taxon>Endopterygota</taxon>
        <taxon>Lepidoptera</taxon>
        <taxon>Glossata</taxon>
        <taxon>Ditrysia</taxon>
        <taxon>Tortricoidea</taxon>
        <taxon>Tortricidae</taxon>
        <taxon>Olethreutinae</taxon>
        <taxon>Olethreutini</taxon>
        <taxon>Lobesia</taxon>
    </lineage>
</organism>
<keyword evidence="1" id="KW-0812">Transmembrane</keyword>
<dbReference type="EMBL" id="MG816580">
    <property type="protein sequence ID" value="AXF48765.1"/>
    <property type="molecule type" value="mRNA"/>
</dbReference>
<keyword evidence="1" id="KW-1133">Transmembrane helix</keyword>
<name>A0A345BEU1_9NEOP</name>
<accession>A0A345BEU1</accession>
<evidence type="ECO:0000256" key="1">
    <source>
        <dbReference type="SAM" id="Phobius"/>
    </source>
</evidence>
<feature type="transmembrane region" description="Helical" evidence="1">
    <location>
        <begin position="54"/>
        <end position="75"/>
    </location>
</feature>
<keyword evidence="1" id="KW-0472">Membrane</keyword>
<feature type="transmembrane region" description="Helical" evidence="1">
    <location>
        <begin position="87"/>
        <end position="106"/>
    </location>
</feature>
<dbReference type="AlphaFoldDB" id="A0A345BEU1"/>
<keyword evidence="2" id="KW-0675">Receptor</keyword>
<proteinExistence type="evidence at transcript level"/>
<evidence type="ECO:0000313" key="2">
    <source>
        <dbReference type="EMBL" id="AXF48765.1"/>
    </source>
</evidence>